<name>A0AAV6QEL8_SOLSE</name>
<protein>
    <submittedName>
        <fullName evidence="2">Uncharacterized protein</fullName>
    </submittedName>
</protein>
<gene>
    <name evidence="2" type="ORF">JOB18_013476</name>
</gene>
<organism evidence="2 3">
    <name type="scientific">Solea senegalensis</name>
    <name type="common">Senegalese sole</name>
    <dbReference type="NCBI Taxonomy" id="28829"/>
    <lineage>
        <taxon>Eukaryota</taxon>
        <taxon>Metazoa</taxon>
        <taxon>Chordata</taxon>
        <taxon>Craniata</taxon>
        <taxon>Vertebrata</taxon>
        <taxon>Euteleostomi</taxon>
        <taxon>Actinopterygii</taxon>
        <taxon>Neopterygii</taxon>
        <taxon>Teleostei</taxon>
        <taxon>Neoteleostei</taxon>
        <taxon>Acanthomorphata</taxon>
        <taxon>Carangaria</taxon>
        <taxon>Pleuronectiformes</taxon>
        <taxon>Pleuronectoidei</taxon>
        <taxon>Soleidae</taxon>
        <taxon>Solea</taxon>
    </lineage>
</organism>
<evidence type="ECO:0000313" key="3">
    <source>
        <dbReference type="Proteomes" id="UP000693946"/>
    </source>
</evidence>
<evidence type="ECO:0000313" key="2">
    <source>
        <dbReference type="EMBL" id="KAG7489498.1"/>
    </source>
</evidence>
<dbReference type="EMBL" id="JAGKHQ010000017">
    <property type="protein sequence ID" value="KAG7489498.1"/>
    <property type="molecule type" value="Genomic_DNA"/>
</dbReference>
<sequence>MRKENSPPSLSRLGRFTRVKWTESKFWRKNNHQSEEKQQQEQRHNLNNTIINLRSQISAATISAPPEAPSLRLICIQNKSNVCFQHIFNICHSLVNYSRRKLFNFSLLIFSLPQ</sequence>
<dbReference type="Proteomes" id="UP000693946">
    <property type="component" value="Linkage Group LG5"/>
</dbReference>
<keyword evidence="3" id="KW-1185">Reference proteome</keyword>
<comment type="caution">
    <text evidence="2">The sequence shown here is derived from an EMBL/GenBank/DDBJ whole genome shotgun (WGS) entry which is preliminary data.</text>
</comment>
<proteinExistence type="predicted"/>
<feature type="coiled-coil region" evidence="1">
    <location>
        <begin position="29"/>
        <end position="56"/>
    </location>
</feature>
<evidence type="ECO:0000256" key="1">
    <source>
        <dbReference type="SAM" id="Coils"/>
    </source>
</evidence>
<dbReference type="AlphaFoldDB" id="A0AAV6QEL8"/>
<keyword evidence="1" id="KW-0175">Coiled coil</keyword>
<reference evidence="2 3" key="1">
    <citation type="journal article" date="2021" name="Sci. Rep.">
        <title>Chromosome anchoring in Senegalese sole (Solea senegalensis) reveals sex-associated markers and genome rearrangements in flatfish.</title>
        <authorList>
            <person name="Guerrero-Cozar I."/>
            <person name="Gomez-Garrido J."/>
            <person name="Berbel C."/>
            <person name="Martinez-Blanch J.F."/>
            <person name="Alioto T."/>
            <person name="Claros M.G."/>
            <person name="Gagnaire P.A."/>
            <person name="Manchado M."/>
        </authorList>
    </citation>
    <scope>NUCLEOTIDE SEQUENCE [LARGE SCALE GENOMIC DNA]</scope>
    <source>
        <strain evidence="2">Sse05_10M</strain>
    </source>
</reference>
<accession>A0AAV6QEL8</accession>